<evidence type="ECO:0000313" key="2">
    <source>
        <dbReference type="EMBL" id="MPC49867.1"/>
    </source>
</evidence>
<gene>
    <name evidence="2" type="ORF">E2C01_043683</name>
</gene>
<dbReference type="OrthoDB" id="15567at2759"/>
<organism evidence="2 3">
    <name type="scientific">Portunus trituberculatus</name>
    <name type="common">Swimming crab</name>
    <name type="synonym">Neptunus trituberculatus</name>
    <dbReference type="NCBI Taxonomy" id="210409"/>
    <lineage>
        <taxon>Eukaryota</taxon>
        <taxon>Metazoa</taxon>
        <taxon>Ecdysozoa</taxon>
        <taxon>Arthropoda</taxon>
        <taxon>Crustacea</taxon>
        <taxon>Multicrustacea</taxon>
        <taxon>Malacostraca</taxon>
        <taxon>Eumalacostraca</taxon>
        <taxon>Eucarida</taxon>
        <taxon>Decapoda</taxon>
        <taxon>Pleocyemata</taxon>
        <taxon>Brachyura</taxon>
        <taxon>Eubrachyura</taxon>
        <taxon>Portunoidea</taxon>
        <taxon>Portunidae</taxon>
        <taxon>Portuninae</taxon>
        <taxon>Portunus</taxon>
    </lineage>
</organism>
<evidence type="ECO:0000256" key="1">
    <source>
        <dbReference type="SAM" id="MobiDB-lite"/>
    </source>
</evidence>
<feature type="compositionally biased region" description="Basic and acidic residues" evidence="1">
    <location>
        <begin position="10"/>
        <end position="20"/>
    </location>
</feature>
<dbReference type="EMBL" id="VSRR010009149">
    <property type="protein sequence ID" value="MPC49867.1"/>
    <property type="molecule type" value="Genomic_DNA"/>
</dbReference>
<comment type="caution">
    <text evidence="2">The sequence shown here is derived from an EMBL/GenBank/DDBJ whole genome shotgun (WGS) entry which is preliminary data.</text>
</comment>
<name>A0A5B7FWR3_PORTR</name>
<protein>
    <submittedName>
        <fullName evidence="2">Uncharacterized protein</fullName>
    </submittedName>
</protein>
<dbReference type="AlphaFoldDB" id="A0A5B7FWR3"/>
<reference evidence="2 3" key="1">
    <citation type="submission" date="2019-05" db="EMBL/GenBank/DDBJ databases">
        <title>Another draft genome of Portunus trituberculatus and its Hox gene families provides insights of decapod evolution.</title>
        <authorList>
            <person name="Jeong J.-H."/>
            <person name="Song I."/>
            <person name="Kim S."/>
            <person name="Choi T."/>
            <person name="Kim D."/>
            <person name="Ryu S."/>
            <person name="Kim W."/>
        </authorList>
    </citation>
    <scope>NUCLEOTIDE SEQUENCE [LARGE SCALE GENOMIC DNA]</scope>
    <source>
        <tissue evidence="2">Muscle</tissue>
    </source>
</reference>
<keyword evidence="3" id="KW-1185">Reference proteome</keyword>
<feature type="region of interest" description="Disordered" evidence="1">
    <location>
        <begin position="1"/>
        <end position="53"/>
    </location>
</feature>
<evidence type="ECO:0000313" key="3">
    <source>
        <dbReference type="Proteomes" id="UP000324222"/>
    </source>
</evidence>
<sequence length="172" mass="18805">MEVDVSTSSRKVEAEMEWRGRTPPPRPPVPEDSDLLAVPPPRPPAPRSYSASPVPPPEAFLYGAPLVSSVPAHHGVPRLKAALSALRVSCSTLCAPVVVVTGVWVWSLQSPADDPFMRPPSGGPVKRNDAAYRWVTDETKYEMTEVVEDKMEEQKQEKLRSPALVRKLVSSG</sequence>
<proteinExistence type="predicted"/>
<accession>A0A5B7FWR3</accession>
<dbReference type="Proteomes" id="UP000324222">
    <property type="component" value="Unassembled WGS sequence"/>
</dbReference>